<keyword evidence="3" id="KW-0812">Transmembrane</keyword>
<evidence type="ECO:0000259" key="11">
    <source>
        <dbReference type="PROSITE" id="PS50222"/>
    </source>
</evidence>
<dbReference type="PROSITE" id="PS50222">
    <property type="entry name" value="EF_HAND_2"/>
    <property type="match status" value="2"/>
</dbReference>
<dbReference type="Gene3D" id="1.10.287.630">
    <property type="entry name" value="Helix hairpin bin"/>
    <property type="match status" value="1"/>
</dbReference>
<comment type="subcellular location">
    <subcellularLocation>
        <location evidence="1">Membrane</location>
        <topology evidence="1">Multi-pass membrane protein</topology>
    </subcellularLocation>
</comment>
<evidence type="ECO:0000256" key="7">
    <source>
        <dbReference type="ARBA" id="ARBA00023136"/>
    </source>
</evidence>
<dbReference type="SUPFAM" id="SSF47473">
    <property type="entry name" value="EF-hand"/>
    <property type="match status" value="1"/>
</dbReference>
<feature type="compositionally biased region" description="Basic and acidic residues" evidence="9">
    <location>
        <begin position="1519"/>
        <end position="1529"/>
    </location>
</feature>
<feature type="compositionally biased region" description="Low complexity" evidence="9">
    <location>
        <begin position="2707"/>
        <end position="2730"/>
    </location>
</feature>
<evidence type="ECO:0000256" key="5">
    <source>
        <dbReference type="ARBA" id="ARBA00022989"/>
    </source>
</evidence>
<name>A0A1Q9DPC3_SYMMI</name>
<evidence type="ECO:0000256" key="3">
    <source>
        <dbReference type="ARBA" id="ARBA00022692"/>
    </source>
</evidence>
<dbReference type="CDD" id="cd00038">
    <property type="entry name" value="CAP_ED"/>
    <property type="match status" value="1"/>
</dbReference>
<dbReference type="InterPro" id="IPR018490">
    <property type="entry name" value="cNMP-bd_dom_sf"/>
</dbReference>
<evidence type="ECO:0000313" key="13">
    <source>
        <dbReference type="Proteomes" id="UP000186817"/>
    </source>
</evidence>
<dbReference type="GO" id="GO:0005216">
    <property type="term" value="F:monoatomic ion channel activity"/>
    <property type="evidence" value="ECO:0007669"/>
    <property type="project" value="InterPro"/>
</dbReference>
<feature type="compositionally biased region" description="Low complexity" evidence="9">
    <location>
        <begin position="783"/>
        <end position="796"/>
    </location>
</feature>
<dbReference type="InterPro" id="IPR002048">
    <property type="entry name" value="EF_hand_dom"/>
</dbReference>
<feature type="compositionally biased region" description="Low complexity" evidence="9">
    <location>
        <begin position="2642"/>
        <end position="2655"/>
    </location>
</feature>
<dbReference type="GO" id="GO:0005509">
    <property type="term" value="F:calcium ion binding"/>
    <property type="evidence" value="ECO:0007669"/>
    <property type="project" value="InterPro"/>
</dbReference>
<accession>A0A1Q9DPC3</accession>
<evidence type="ECO:0000256" key="6">
    <source>
        <dbReference type="ARBA" id="ARBA00023065"/>
    </source>
</evidence>
<dbReference type="Pfam" id="PF07885">
    <property type="entry name" value="Ion_trans_2"/>
    <property type="match status" value="1"/>
</dbReference>
<feature type="region of interest" description="Disordered" evidence="9">
    <location>
        <begin position="1685"/>
        <end position="1748"/>
    </location>
</feature>
<keyword evidence="7" id="KW-0472">Membrane</keyword>
<protein>
    <submittedName>
        <fullName evidence="12">Potassium voltage-gated channel subfamily H member 2</fullName>
    </submittedName>
</protein>
<keyword evidence="13" id="KW-1185">Reference proteome</keyword>
<evidence type="ECO:0000313" key="12">
    <source>
        <dbReference type="EMBL" id="OLP97017.1"/>
    </source>
</evidence>
<feature type="region of interest" description="Disordered" evidence="9">
    <location>
        <begin position="110"/>
        <end position="176"/>
    </location>
</feature>
<feature type="region of interest" description="Disordered" evidence="9">
    <location>
        <begin position="2239"/>
        <end position="2292"/>
    </location>
</feature>
<dbReference type="Pfam" id="PF00520">
    <property type="entry name" value="Ion_trans"/>
    <property type="match status" value="1"/>
</dbReference>
<keyword evidence="2" id="KW-0813">Transport</keyword>
<dbReference type="InterPro" id="IPR018247">
    <property type="entry name" value="EF_Hand_1_Ca_BS"/>
</dbReference>
<keyword evidence="6" id="KW-0406">Ion transport</keyword>
<evidence type="ECO:0000259" key="10">
    <source>
        <dbReference type="PROSITE" id="PS50042"/>
    </source>
</evidence>
<dbReference type="GO" id="GO:0016020">
    <property type="term" value="C:membrane"/>
    <property type="evidence" value="ECO:0007669"/>
    <property type="project" value="UniProtKB-SubCell"/>
</dbReference>
<feature type="compositionally biased region" description="Basic and acidic residues" evidence="9">
    <location>
        <begin position="1783"/>
        <end position="1796"/>
    </location>
</feature>
<dbReference type="SMART" id="SM00054">
    <property type="entry name" value="EFh"/>
    <property type="match status" value="2"/>
</dbReference>
<feature type="region of interest" description="Disordered" evidence="9">
    <location>
        <begin position="697"/>
        <end position="796"/>
    </location>
</feature>
<sequence length="3326" mass="367119">MQLAAAISHLQLGLSNLRAVIQDNPLGEAERRELREIGRDLQHLATVASERLALPCDASRPEIRTYELEQDTFERSQDITCTIGLQLENQQSFKPNEHFTDVAVDKFPSLRSQQRAEMSPKARRASFDSRASEVSEAEESDADHGEDSTYTYSAASHISRGTAGTADDDNFEEGPGLHQALQNQREVLMGLFKRLDTDGSGVIDTEELQRALRSVGQHPARAQKLIAAADENCNGKVEIDEWKNVVNRLVAGKGSGALKVFASALMEHEYGKYGNRIQHSSTWNWDEIRCKPWRWFLSCHSSTRLAWDVLLLVLLCYIAVVLPFTLAYLTESGIHGYLNVGIDVCFLFDIFLNFRTTYINEAGEEVRSNRLIAKNYLTSWFALDLVTALPLEHLVDGVPGQVESVKLLRGSKIFKILKVIRAIKLIKIFRASELGSRVEDFVTHSSNGRRIFEACRILVSCCMLCHWLACFMPISGNGFLNEYEFKPESTTSQYISSLYWAMTTVTTSHGDARAMDSEAVELKVRISDAQGLRLQRGGEIRLVITLCTSLDREGAEFGAKVTPWLPVPPDEAPQWKAREAIFRLPRSRCFEAEFVDSAHLHIALMQKGAEQPEKTTLAGAALGGISAFKQGGFSALRSHAAASASALPLGGFQNERGDLVGSLKISVGRRLACAEEDGGTTWLQLLDVDGRNVKGQLLVDFPQPPPTPAPAVTSPPREKEPQPRRTEEVQRPTDEPRQRPPEEPRPAWERRPFQATKPDAEAESSTSEGPMPLPLSPPRVLMSSASSSADGEADAAQLAEALAEQLSQLNLPRAEVAPLEWSSQSDQDAHDAFSSSQGSEVNIFNINDTGRASRAQVLKDQLMRWSKRAAPWRFSQRLHSAFDREARQGRREVRKWRQRHEVFCLLNEIEQHLNDVVTGLRQADSSMRRFCRSHGSERLLQEASRLPAFLCDAALYYKSEAGVPRKLEDKLCKLERVADDFRATSVEPPDMVSEQSGDGNQDPGEAEDLQIDIAVLLESTLMAASQALGEYKKMHCRLELVATEYEPLCRLELSNATRPATFLPLLAEDAAVTLPDQAIVWAQDFSQLVDQASQSLATLVRELASRKQHLSGCVGELRALLLRRAAGGEPLPEGAALEKPAKPILGPLLLNPVGYGDILPTTDDERIFTMLAMIVGGAFYGYVVGNISVILASNDVNWRAQKERLELIEAWLTHHRFPTQLRRRIWAYYKQTVNSQVCWDDATVFYELSVELREDVATFLIHPVLPRNLIFRGVPTSAMIRLVGILQQVTAKKRERIVPSDKFVMGMFLILDGGAVFEKELEDIVAEGSEGRKKLTELLRNGDSFGEEVLLGLKNEYANICTAHSRGFKSLDGVRRCSTTGAVVHGKQVLRPVRFFVSARVVNVLETRIVKEDLSCPKNFEVMKAYAAHLFRGVNERKDLISCKEHRAALCYLALAYNFVTVGKQPGAKAAFKEWGDLQGTRLRWLASYVVHSVNRTAFARTEELCILKGIYMAVNDRPMPEKPQRKLSESSVGSEVIDEDADDDEQPSTFGDDIFEIFSDEDGQAVDTGCPSPDVSSHDQAVEPSTADEYMLIESDSDEPQKEAVVPMNLKPVQEAPVPIMDAQLEMELEEALVPVMGAEQEMELEEAPGAVDVQEMELLEAAGPSMDASIDEQKLEDAPAAVASDGYSDMGCDDKEDDFDPDIWDSRNPPSEADWKEWREKYQQSDSEVEPAPADPMMAPQNPQKKLENDFVDAAVDAEMLEAVIHVAKSTVCVLEGQKEQAEKVLKKQKKSAEPAEAAQEGLSEAPTQAAQEGLSEAPTEADQEGQSEAPAEANQEGLSEAPTEADQEGQSEAPAEANQEGQSEAPAEANQGLEAQAKSGEAVQEKPAPCQAEAVVDPEGACKHAKPKAAAKVNAAGWKASQEKKAANIARARDIAAKMIDELPDCRPAGAANDHDFSWKALDQVTFAVPCPTKTHKAKGECKSITVRLIEKNFYVNRALAPHKVDAGQSNRRLDPDARGGWAKAHGLESGVYIQSRCYGSCKPPQQAADESLQQLFLGLCIRVTEQAITVQVTLVKRVRKDFDIKKRGSENDILTVEGFAALRNVMSRNNMQVVKRDGKKVTGAKDLPSTGQYPLSFAKFVADKHVEVLNGSEEIRVEQLFACEKTLRTPFHEAYLMQVQAINLGLFHTDPRIPFDLARCFVEERVLAGAGNQATPPDACRPTVAVKDVDMTGQTPARGAQHAQVMAKTPGPGEPTSTQSSLRRPDTQSTMVGSSSQLIEPPEPEVEPSTSVRRLIFEAYFGMAAPDQTWPNLAEAVQAEGAASMVTWMKDALPRDPNLGLVRLEDCKEELHGDRASLPGRLDVINVAWGKAAEFAEMKQKTETMSASVHSQAEAMLLKQNYAFKNGEIGEDQVNRRTAATEQWRRNKLDDLQRHLDQKELAACVAISNSVGPILYMWGLFHDKIAGNGGKLTEEQSLMMIEENVDEQLIMRELEDMMGSMDLEAAPPTQLATQSSVAVNDTLQCLGALRISGSDQFEGATSKEAQQEAEKQSEQQADGLKPMQPVPSGSEGAAQKEAQQQAQGLNPMQPVPGPSGFEGTAQKEAEQQQQQHAPMDIQGTAQKEAEQQQQQHAPMDIQGTAQKEAQQQQHAPMDIQGTAQNEAQQQPAPMDIQGTANQQNAEDSKPVQPVPSELEGTAQEDSQQQAAPAAMQQQAGADAAGGDQQGSKTQQRILAVQRALNRPNSFDMKEAALQAKENESEEERMARQNCPEEVLKAAKGANRGTKALDDLFNEYLNCGGDWLTSTVCKEVKTQAAKELLGEEVFTRLCDLRQQVGDAAAEEIYESKKKLQAELPEGSDEVPYILKHPDLPKLVSGLSNTVGSTSSSHGHSMALPIVNADVTTGANLPPESVVEPMDKKKKNTLMNQSKNKAAQAKEKIEEAKLLKDEISGNDSLSQPVKNGFSAEIDIHAKSLAEAKEKVDVLVAKSSTEKLQDCLDELNQTITNYTQSATAMKKLATGWMQELGPLGRHVLRCTGKGDLSFAAARELLQESHEVPMTTVKVPMKTSATDPKVVERLLPLVLPHELIGHLLKYGHIKPDEEGIAIYWDHMFTHASWGAAHPLNEPGKQCQHLPLFLYADDVKWTNEEKLTQLSLGIVVDGRKSSMETLWPLFLFREVKDSLNILFRGHTVVMMSGPDNIETTTAAFGAVAELRADWKFYRARVITAWLSHRITSLLYETAYAEDNVLQNMGQLMFYLGDLMNCAEQAGRYLMDFEIDRMRYEYTVTASRKLVLLFVPRDRFIERLANMPEVFGIMRANFVG</sequence>
<evidence type="ECO:0000256" key="8">
    <source>
        <dbReference type="SAM" id="Coils"/>
    </source>
</evidence>
<feature type="compositionally biased region" description="Acidic residues" evidence="9">
    <location>
        <begin position="1696"/>
        <end position="1705"/>
    </location>
</feature>
<dbReference type="InterPro" id="IPR000595">
    <property type="entry name" value="cNMP-bd_dom"/>
</dbReference>
<dbReference type="Pfam" id="PF13499">
    <property type="entry name" value="EF-hand_7"/>
    <property type="match status" value="1"/>
</dbReference>
<comment type="caution">
    <text evidence="12">The sequence shown here is derived from an EMBL/GenBank/DDBJ whole genome shotgun (WGS) entry which is preliminary data.</text>
</comment>
<keyword evidence="5" id="KW-1133">Transmembrane helix</keyword>
<dbReference type="InterPro" id="IPR005821">
    <property type="entry name" value="Ion_trans_dom"/>
</dbReference>
<feature type="domain" description="EF-hand" evidence="11">
    <location>
        <begin position="183"/>
        <end position="218"/>
    </location>
</feature>
<dbReference type="PROSITE" id="PS00018">
    <property type="entry name" value="EF_HAND_1"/>
    <property type="match status" value="2"/>
</dbReference>
<feature type="domain" description="EF-hand" evidence="11">
    <location>
        <begin position="220"/>
        <end position="252"/>
    </location>
</feature>
<feature type="compositionally biased region" description="Low complexity" evidence="9">
    <location>
        <begin position="2577"/>
        <end position="2587"/>
    </location>
</feature>
<dbReference type="Proteomes" id="UP000186817">
    <property type="component" value="Unassembled WGS sequence"/>
</dbReference>
<dbReference type="Gene3D" id="1.10.287.70">
    <property type="match status" value="2"/>
</dbReference>
<feature type="compositionally biased region" description="Polar residues" evidence="9">
    <location>
        <begin position="2259"/>
        <end position="2282"/>
    </location>
</feature>
<keyword evidence="4" id="KW-0106">Calcium</keyword>
<dbReference type="EMBL" id="LSRX01000448">
    <property type="protein sequence ID" value="OLP97017.1"/>
    <property type="molecule type" value="Genomic_DNA"/>
</dbReference>
<dbReference type="OrthoDB" id="447854at2759"/>
<feature type="compositionally biased region" description="Basic and acidic residues" evidence="9">
    <location>
        <begin position="716"/>
        <end position="752"/>
    </location>
</feature>
<evidence type="ECO:0000256" key="1">
    <source>
        <dbReference type="ARBA" id="ARBA00004141"/>
    </source>
</evidence>
<feature type="region of interest" description="Disordered" evidence="9">
    <location>
        <begin position="985"/>
        <end position="1005"/>
    </location>
</feature>
<feature type="coiled-coil region" evidence="8">
    <location>
        <begin position="2922"/>
        <end position="2956"/>
    </location>
</feature>
<feature type="domain" description="Cyclic nucleotide-binding" evidence="10">
    <location>
        <begin position="1270"/>
        <end position="1360"/>
    </location>
</feature>
<dbReference type="SUPFAM" id="SSF81324">
    <property type="entry name" value="Voltage-gated potassium channels"/>
    <property type="match status" value="2"/>
</dbReference>
<dbReference type="InterPro" id="IPR014710">
    <property type="entry name" value="RmlC-like_jellyroll"/>
</dbReference>
<dbReference type="PANTHER" id="PTHR47823">
    <property type="entry name" value="ION_TRANS DOMAIN-CONTAINING PROTEIN"/>
    <property type="match status" value="1"/>
</dbReference>
<evidence type="ECO:0000256" key="2">
    <source>
        <dbReference type="ARBA" id="ARBA00022448"/>
    </source>
</evidence>
<feature type="region of interest" description="Disordered" evidence="9">
    <location>
        <begin position="1783"/>
        <end position="1873"/>
    </location>
</feature>
<dbReference type="CDD" id="cd00051">
    <property type="entry name" value="EFh"/>
    <property type="match status" value="1"/>
</dbReference>
<dbReference type="PANTHER" id="PTHR47823:SF9">
    <property type="entry name" value="CHROMOSOME UNDETERMINED SCAFFOLD_10, WHOLE GENOME SHOTGUN SEQUENCE"/>
    <property type="match status" value="1"/>
</dbReference>
<dbReference type="InterPro" id="IPR011992">
    <property type="entry name" value="EF-hand-dom_pair"/>
</dbReference>
<dbReference type="InterPro" id="IPR013099">
    <property type="entry name" value="K_chnl_dom"/>
</dbReference>
<keyword evidence="8" id="KW-0175">Coiled coil</keyword>
<proteinExistence type="predicted"/>
<dbReference type="Gene3D" id="1.10.238.10">
    <property type="entry name" value="EF-hand"/>
    <property type="match status" value="1"/>
</dbReference>
<dbReference type="PROSITE" id="PS50042">
    <property type="entry name" value="CNMP_BINDING_3"/>
    <property type="match status" value="1"/>
</dbReference>
<gene>
    <name evidence="12" type="primary">Kcnh2</name>
    <name evidence="12" type="ORF">AK812_SmicGene20684</name>
</gene>
<dbReference type="SUPFAM" id="SSF51206">
    <property type="entry name" value="cAMP-binding domain-like"/>
    <property type="match status" value="1"/>
</dbReference>
<evidence type="ECO:0000256" key="9">
    <source>
        <dbReference type="SAM" id="MobiDB-lite"/>
    </source>
</evidence>
<organism evidence="12 13">
    <name type="scientific">Symbiodinium microadriaticum</name>
    <name type="common">Dinoflagellate</name>
    <name type="synonym">Zooxanthella microadriatica</name>
    <dbReference type="NCBI Taxonomy" id="2951"/>
    <lineage>
        <taxon>Eukaryota</taxon>
        <taxon>Sar</taxon>
        <taxon>Alveolata</taxon>
        <taxon>Dinophyceae</taxon>
        <taxon>Suessiales</taxon>
        <taxon>Symbiodiniaceae</taxon>
        <taxon>Symbiodinium</taxon>
    </lineage>
</organism>
<feature type="region of interest" description="Disordered" evidence="9">
    <location>
        <begin position="2541"/>
        <end position="2736"/>
    </location>
</feature>
<reference evidence="12 13" key="1">
    <citation type="submission" date="2016-02" db="EMBL/GenBank/DDBJ databases">
        <title>Genome analysis of coral dinoflagellate symbionts highlights evolutionary adaptations to a symbiotic lifestyle.</title>
        <authorList>
            <person name="Aranda M."/>
            <person name="Li Y."/>
            <person name="Liew Y.J."/>
            <person name="Baumgarten S."/>
            <person name="Simakov O."/>
            <person name="Wilson M."/>
            <person name="Piel J."/>
            <person name="Ashoor H."/>
            <person name="Bougouffa S."/>
            <person name="Bajic V.B."/>
            <person name="Ryu T."/>
            <person name="Ravasi T."/>
            <person name="Bayer T."/>
            <person name="Micklem G."/>
            <person name="Kim H."/>
            <person name="Bhak J."/>
            <person name="Lajeunesse T.C."/>
            <person name="Voolstra C.R."/>
        </authorList>
    </citation>
    <scope>NUCLEOTIDE SEQUENCE [LARGE SCALE GENOMIC DNA]</scope>
    <source>
        <strain evidence="12 13">CCMP2467</strain>
    </source>
</reference>
<feature type="compositionally biased region" description="Basic and acidic residues" evidence="9">
    <location>
        <begin position="1715"/>
        <end position="1725"/>
    </location>
</feature>
<feature type="compositionally biased region" description="Acidic residues" evidence="9">
    <location>
        <begin position="1537"/>
        <end position="1547"/>
    </location>
</feature>
<evidence type="ECO:0000256" key="4">
    <source>
        <dbReference type="ARBA" id="ARBA00022837"/>
    </source>
</evidence>
<feature type="region of interest" description="Disordered" evidence="9">
    <location>
        <begin position="1519"/>
        <end position="1549"/>
    </location>
</feature>
<dbReference type="Gene3D" id="2.60.120.10">
    <property type="entry name" value="Jelly Rolls"/>
    <property type="match status" value="1"/>
</dbReference>
<feature type="compositionally biased region" description="Polar residues" evidence="9">
    <location>
        <begin position="2661"/>
        <end position="2671"/>
    </location>
</feature>